<sequence>MRKPLTIAQMATQTKLAREARKRGYENGIWCQFGLNKRERPLKTGVFTYNPELKINGTDTTEVLTMGINIIWNKALGWAPIIERERKKVKENTEEYLSKVSNF</sequence>
<name>A0ABV5F6P6_9FLAO</name>
<dbReference type="RefSeq" id="WP_382384715.1">
    <property type="nucleotide sequence ID" value="NZ_JBHMEZ010000032.1"/>
</dbReference>
<comment type="caution">
    <text evidence="1">The sequence shown here is derived from an EMBL/GenBank/DDBJ whole genome shotgun (WGS) entry which is preliminary data.</text>
</comment>
<evidence type="ECO:0000313" key="2">
    <source>
        <dbReference type="Proteomes" id="UP001589605"/>
    </source>
</evidence>
<evidence type="ECO:0000313" key="1">
    <source>
        <dbReference type="EMBL" id="MFB9055039.1"/>
    </source>
</evidence>
<reference evidence="1 2" key="1">
    <citation type="submission" date="2024-09" db="EMBL/GenBank/DDBJ databases">
        <authorList>
            <person name="Sun Q."/>
            <person name="Mori K."/>
        </authorList>
    </citation>
    <scope>NUCLEOTIDE SEQUENCE [LARGE SCALE GENOMIC DNA]</scope>
    <source>
        <strain evidence="1 2">CECT 8286</strain>
    </source>
</reference>
<gene>
    <name evidence="1" type="ORF">ACFFVB_18305</name>
</gene>
<organism evidence="1 2">
    <name type="scientific">Formosa undariae</name>
    <dbReference type="NCBI Taxonomy" id="1325436"/>
    <lineage>
        <taxon>Bacteria</taxon>
        <taxon>Pseudomonadati</taxon>
        <taxon>Bacteroidota</taxon>
        <taxon>Flavobacteriia</taxon>
        <taxon>Flavobacteriales</taxon>
        <taxon>Flavobacteriaceae</taxon>
        <taxon>Formosa</taxon>
    </lineage>
</organism>
<keyword evidence="2" id="KW-1185">Reference proteome</keyword>
<dbReference type="Proteomes" id="UP001589605">
    <property type="component" value="Unassembled WGS sequence"/>
</dbReference>
<protein>
    <submittedName>
        <fullName evidence="1">Uncharacterized protein</fullName>
    </submittedName>
</protein>
<accession>A0ABV5F6P6</accession>
<dbReference type="EMBL" id="JBHMEZ010000032">
    <property type="protein sequence ID" value="MFB9055039.1"/>
    <property type="molecule type" value="Genomic_DNA"/>
</dbReference>
<proteinExistence type="predicted"/>